<dbReference type="Proteomes" id="UP001058271">
    <property type="component" value="Chromosome"/>
</dbReference>
<dbReference type="EMBL" id="CP073721">
    <property type="protein sequence ID" value="UWZ35588.1"/>
    <property type="molecule type" value="Genomic_DNA"/>
</dbReference>
<reference evidence="2" key="1">
    <citation type="submission" date="2021-04" db="EMBL/GenBank/DDBJ databases">
        <title>Biosynthetic gene clusters of Dactylosporangioum roseum.</title>
        <authorList>
            <person name="Hartkoorn R.C."/>
            <person name="Beaudoing E."/>
            <person name="Hot D."/>
            <person name="Moureu S."/>
        </authorList>
    </citation>
    <scope>NUCLEOTIDE SEQUENCE</scope>
    <source>
        <strain evidence="2">NRRL B-16295</strain>
    </source>
</reference>
<sequence length="273" mass="29096">MPKIDSGLAAARRALIPLLVCALALVTGPATSFRDAAAPLHVARSATARGWLPVIPAPPTGEITEAAQESSRCADPSGTWLGMRWRNELRWRVNERTIPAYLGDRTAVVDTLRSAATTVDTGRNDCGLPENLGIQESYAGKTDHRAGVTADGGCGERDGHNAVSFGRLNQGLLAVTCIWWYGGKENGRSVEADILIDDTEGLFFLSVPPGCGSRWDLEGTITHEFGHAFGLGHVAFAEHGSLTMTDGLPDCSTAYRGLGLGDYLTLKQQYGTN</sequence>
<evidence type="ECO:0000313" key="3">
    <source>
        <dbReference type="Proteomes" id="UP001058271"/>
    </source>
</evidence>
<evidence type="ECO:0008006" key="4">
    <source>
        <dbReference type="Google" id="ProtNLM"/>
    </source>
</evidence>
<dbReference type="RefSeq" id="WP_260724936.1">
    <property type="nucleotide sequence ID" value="NZ_BAAABS010000055.1"/>
</dbReference>
<dbReference type="Gene3D" id="3.40.390.10">
    <property type="entry name" value="Collagenase (Catalytic Domain)"/>
    <property type="match status" value="1"/>
</dbReference>
<protein>
    <recommendedName>
        <fullName evidence="4">Peptidase M10 metallopeptidase domain-containing protein</fullName>
    </recommendedName>
</protein>
<dbReference type="SUPFAM" id="SSF55486">
    <property type="entry name" value="Metalloproteases ('zincins'), catalytic domain"/>
    <property type="match status" value="1"/>
</dbReference>
<keyword evidence="1" id="KW-0732">Signal</keyword>
<keyword evidence="3" id="KW-1185">Reference proteome</keyword>
<organism evidence="2 3">
    <name type="scientific">Dactylosporangium roseum</name>
    <dbReference type="NCBI Taxonomy" id="47989"/>
    <lineage>
        <taxon>Bacteria</taxon>
        <taxon>Bacillati</taxon>
        <taxon>Actinomycetota</taxon>
        <taxon>Actinomycetes</taxon>
        <taxon>Micromonosporales</taxon>
        <taxon>Micromonosporaceae</taxon>
        <taxon>Dactylosporangium</taxon>
    </lineage>
</organism>
<gene>
    <name evidence="2" type="ORF">Drose_31450</name>
</gene>
<feature type="signal peptide" evidence="1">
    <location>
        <begin position="1"/>
        <end position="32"/>
    </location>
</feature>
<accession>A0ABY5Z0P8</accession>
<proteinExistence type="predicted"/>
<evidence type="ECO:0000256" key="1">
    <source>
        <dbReference type="SAM" id="SignalP"/>
    </source>
</evidence>
<evidence type="ECO:0000313" key="2">
    <source>
        <dbReference type="EMBL" id="UWZ35588.1"/>
    </source>
</evidence>
<name>A0ABY5Z0P8_9ACTN</name>
<dbReference type="InterPro" id="IPR024079">
    <property type="entry name" value="MetalloPept_cat_dom_sf"/>
</dbReference>
<feature type="chain" id="PRO_5047115613" description="Peptidase M10 metallopeptidase domain-containing protein" evidence="1">
    <location>
        <begin position="33"/>
        <end position="273"/>
    </location>
</feature>